<keyword evidence="1" id="KW-0812">Transmembrane</keyword>
<dbReference type="Pfam" id="PF19606">
    <property type="entry name" value="DUF6111"/>
    <property type="match status" value="1"/>
</dbReference>
<sequence>MARSLFESLGLFAAPFLVYALFLVLRARHPLLVAHWSRGRLFWLTLSGFALVIAGFLYAGFAGSNRSGVYVPAHIEHGRLTPGRFE</sequence>
<dbReference type="Proteomes" id="UP001139104">
    <property type="component" value="Unassembled WGS sequence"/>
</dbReference>
<dbReference type="RefSeq" id="WP_243066627.1">
    <property type="nucleotide sequence ID" value="NZ_JAIVFK010000004.1"/>
</dbReference>
<dbReference type="InterPro" id="IPR046093">
    <property type="entry name" value="DUF6111"/>
</dbReference>
<protein>
    <submittedName>
        <fullName evidence="2">DUF6111 family protein</fullName>
    </submittedName>
</protein>
<reference evidence="2" key="1">
    <citation type="journal article" date="2022" name="ISME J.">
        <title>Identification of active gaseous-alkane degraders at natural gas seeps.</title>
        <authorList>
            <person name="Farhan Ul Haque M."/>
            <person name="Hernandez M."/>
            <person name="Crombie A.T."/>
            <person name="Murrell J.C."/>
        </authorList>
    </citation>
    <scope>NUCLEOTIDE SEQUENCE</scope>
    <source>
        <strain evidence="2">PC2</strain>
    </source>
</reference>
<organism evidence="2 3">
    <name type="scientific">Candidatus Rhodoblastus alkanivorans</name>
    <dbReference type="NCBI Taxonomy" id="2954117"/>
    <lineage>
        <taxon>Bacteria</taxon>
        <taxon>Pseudomonadati</taxon>
        <taxon>Pseudomonadota</taxon>
        <taxon>Alphaproteobacteria</taxon>
        <taxon>Hyphomicrobiales</taxon>
        <taxon>Rhodoblastaceae</taxon>
        <taxon>Rhodoblastus</taxon>
    </lineage>
</organism>
<keyword evidence="1" id="KW-1133">Transmembrane helix</keyword>
<gene>
    <name evidence="2" type="ORF">K2U94_07605</name>
</gene>
<evidence type="ECO:0000313" key="2">
    <source>
        <dbReference type="EMBL" id="MCI4682629.1"/>
    </source>
</evidence>
<keyword evidence="1" id="KW-0472">Membrane</keyword>
<comment type="caution">
    <text evidence="2">The sequence shown here is derived from an EMBL/GenBank/DDBJ whole genome shotgun (WGS) entry which is preliminary data.</text>
</comment>
<dbReference type="EMBL" id="JAIVFP010000001">
    <property type="protein sequence ID" value="MCI4682629.1"/>
    <property type="molecule type" value="Genomic_DNA"/>
</dbReference>
<feature type="transmembrane region" description="Helical" evidence="1">
    <location>
        <begin position="6"/>
        <end position="25"/>
    </location>
</feature>
<proteinExistence type="predicted"/>
<keyword evidence="3" id="KW-1185">Reference proteome</keyword>
<name>A0ABS9Z4M7_9HYPH</name>
<feature type="transmembrane region" description="Helical" evidence="1">
    <location>
        <begin position="41"/>
        <end position="61"/>
    </location>
</feature>
<accession>A0ABS9Z4M7</accession>
<evidence type="ECO:0000256" key="1">
    <source>
        <dbReference type="SAM" id="Phobius"/>
    </source>
</evidence>
<evidence type="ECO:0000313" key="3">
    <source>
        <dbReference type="Proteomes" id="UP001139104"/>
    </source>
</evidence>